<organism evidence="2">
    <name type="scientific">marine sediment metagenome</name>
    <dbReference type="NCBI Taxonomy" id="412755"/>
    <lineage>
        <taxon>unclassified sequences</taxon>
        <taxon>metagenomes</taxon>
        <taxon>ecological metagenomes</taxon>
    </lineage>
</organism>
<accession>X1LU88</accession>
<proteinExistence type="predicted"/>
<feature type="non-terminal residue" evidence="2">
    <location>
        <position position="1"/>
    </location>
</feature>
<dbReference type="EMBL" id="BARV01018705">
    <property type="protein sequence ID" value="GAI22663.1"/>
    <property type="molecule type" value="Genomic_DNA"/>
</dbReference>
<protein>
    <submittedName>
        <fullName evidence="2">Uncharacterized protein</fullName>
    </submittedName>
</protein>
<dbReference type="AlphaFoldDB" id="X1LU88"/>
<reference evidence="2" key="1">
    <citation type="journal article" date="2014" name="Front. Microbiol.">
        <title>High frequency of phylogenetically diverse reductive dehalogenase-homologous genes in deep subseafloor sedimentary metagenomes.</title>
        <authorList>
            <person name="Kawai M."/>
            <person name="Futagami T."/>
            <person name="Toyoda A."/>
            <person name="Takaki Y."/>
            <person name="Nishi S."/>
            <person name="Hori S."/>
            <person name="Arai W."/>
            <person name="Tsubouchi T."/>
            <person name="Morono Y."/>
            <person name="Uchiyama I."/>
            <person name="Ito T."/>
            <person name="Fujiyama A."/>
            <person name="Inagaki F."/>
            <person name="Takami H."/>
        </authorList>
    </citation>
    <scope>NUCLEOTIDE SEQUENCE</scope>
    <source>
        <strain evidence="2">Expedition CK06-06</strain>
    </source>
</reference>
<keyword evidence="1" id="KW-0175">Coiled coil</keyword>
<evidence type="ECO:0000313" key="2">
    <source>
        <dbReference type="EMBL" id="GAI22663.1"/>
    </source>
</evidence>
<evidence type="ECO:0000256" key="1">
    <source>
        <dbReference type="SAM" id="Coils"/>
    </source>
</evidence>
<gene>
    <name evidence="2" type="ORF">S06H3_31569</name>
</gene>
<sequence length="159" mass="19005">IPVTTVGELSNILKKHKFIKKGRYADYEAFWEVARELLEVEDVWKMTKGSFLLSKYAADMKPREAREYHREQVEKAFKEGKPIPEEVLKDYPELVEKVEEAIKEIEEEKAEIEKQIEEHEKAREYEIKEVLDSFISLHEKMDYPEEFLTHIEEGFFFNC</sequence>
<feature type="coiled-coil region" evidence="1">
    <location>
        <begin position="88"/>
        <end position="129"/>
    </location>
</feature>
<comment type="caution">
    <text evidence="2">The sequence shown here is derived from an EMBL/GenBank/DDBJ whole genome shotgun (WGS) entry which is preliminary data.</text>
</comment>
<name>X1LU88_9ZZZZ</name>